<keyword evidence="1" id="KW-1133">Transmembrane helix</keyword>
<gene>
    <name evidence="2" type="ORF">AArcSt11_03245</name>
</gene>
<evidence type="ECO:0000313" key="2">
    <source>
        <dbReference type="EMBL" id="MCL9812666.1"/>
    </source>
</evidence>
<accession>A0AAE3K3X8</accession>
<organism evidence="2 3">
    <name type="scientific">Natranaeroarchaeum aerophilus</name>
    <dbReference type="NCBI Taxonomy" id="2917711"/>
    <lineage>
        <taxon>Archaea</taxon>
        <taxon>Methanobacteriati</taxon>
        <taxon>Methanobacteriota</taxon>
        <taxon>Stenosarchaea group</taxon>
        <taxon>Halobacteria</taxon>
        <taxon>Halobacteriales</taxon>
        <taxon>Natronoarchaeaceae</taxon>
        <taxon>Natranaeroarchaeum</taxon>
    </lineage>
</organism>
<comment type="caution">
    <text evidence="2">The sequence shown here is derived from an EMBL/GenBank/DDBJ whole genome shotgun (WGS) entry which is preliminary data.</text>
</comment>
<feature type="transmembrane region" description="Helical" evidence="1">
    <location>
        <begin position="50"/>
        <end position="71"/>
    </location>
</feature>
<proteinExistence type="predicted"/>
<sequence>MSVLNSFGALVSGLIAAAVMLVFAILSVFVTVFIVDAAAAIGGLSPSDDYVVLGATLIASAAIVAGGAGFATPEDNT</sequence>
<keyword evidence="1" id="KW-0812">Transmembrane</keyword>
<keyword evidence="1" id="KW-0472">Membrane</keyword>
<evidence type="ECO:0000313" key="3">
    <source>
        <dbReference type="Proteomes" id="UP001202674"/>
    </source>
</evidence>
<protein>
    <submittedName>
        <fullName evidence="2">Uncharacterized protein</fullName>
    </submittedName>
</protein>
<evidence type="ECO:0000256" key="1">
    <source>
        <dbReference type="SAM" id="Phobius"/>
    </source>
</evidence>
<dbReference type="AlphaFoldDB" id="A0AAE3K3X8"/>
<feature type="transmembrane region" description="Helical" evidence="1">
    <location>
        <begin position="6"/>
        <end position="38"/>
    </location>
</feature>
<dbReference type="RefSeq" id="WP_250594566.1">
    <property type="nucleotide sequence ID" value="NZ_JAKRVY010000001.1"/>
</dbReference>
<name>A0AAE3K3X8_9EURY</name>
<dbReference type="EMBL" id="JAKRVY010000001">
    <property type="protein sequence ID" value="MCL9812666.1"/>
    <property type="molecule type" value="Genomic_DNA"/>
</dbReference>
<reference evidence="2 3" key="1">
    <citation type="journal article" date="2022" name="Syst. Appl. Microbiol.">
        <title>Natronocalculus amylovorans gen. nov., sp. nov., and Natranaeroarchaeum aerophilus sp. nov., dominant culturable amylolytic natronoarchaea from hypersaline soda lakes in southwestern Siberia.</title>
        <authorList>
            <person name="Sorokin D.Y."/>
            <person name="Elcheninov A.G."/>
            <person name="Khizhniak T.V."/>
            <person name="Koenen M."/>
            <person name="Bale N.J."/>
            <person name="Damste J.S.S."/>
            <person name="Kublanov I.V."/>
        </authorList>
    </citation>
    <scope>NUCLEOTIDE SEQUENCE [LARGE SCALE GENOMIC DNA]</scope>
    <source>
        <strain evidence="2 3">AArc-St1-1</strain>
    </source>
</reference>
<dbReference type="Proteomes" id="UP001202674">
    <property type="component" value="Unassembled WGS sequence"/>
</dbReference>
<keyword evidence="3" id="KW-1185">Reference proteome</keyword>